<evidence type="ECO:0000259" key="5">
    <source>
        <dbReference type="SMART" id="SM00507"/>
    </source>
</evidence>
<evidence type="ECO:0000313" key="7">
    <source>
        <dbReference type="Proteomes" id="UP000002026"/>
    </source>
</evidence>
<dbReference type="PANTHER" id="PTHR41286">
    <property type="entry name" value="HNH NUCLEASE YAJD-RELATED"/>
    <property type="match status" value="1"/>
</dbReference>
<dbReference type="PANTHER" id="PTHR41286:SF1">
    <property type="entry name" value="HNH NUCLEASE YAJD-RELATED"/>
    <property type="match status" value="1"/>
</dbReference>
<keyword evidence="1" id="KW-0540">Nuclease</keyword>
<dbReference type="GO" id="GO:0005829">
    <property type="term" value="C:cytosol"/>
    <property type="evidence" value="ECO:0007669"/>
    <property type="project" value="TreeGrafter"/>
</dbReference>
<dbReference type="Gene3D" id="1.10.30.50">
    <property type="match status" value="1"/>
</dbReference>
<dbReference type="GO" id="GO:0008270">
    <property type="term" value="F:zinc ion binding"/>
    <property type="evidence" value="ECO:0007669"/>
    <property type="project" value="InterPro"/>
</dbReference>
<keyword evidence="2" id="KW-0378">Hydrolase</keyword>
<sequence>MQRDPERTAFYKSRAWKRTRAAYLETVNRICERCGRPAVIVHHKRYVTADNLHDPGVTLDFENLEALCRDCHNKEHFEGRSCEPGLYFDENGDLKTV</sequence>
<dbReference type="STRING" id="471855.Shel_08210"/>
<evidence type="ECO:0000256" key="4">
    <source>
        <dbReference type="ARBA" id="ARBA00040194"/>
    </source>
</evidence>
<dbReference type="eggNOG" id="COG1403">
    <property type="taxonomic scope" value="Bacteria"/>
</dbReference>
<comment type="similarity">
    <text evidence="3">Belongs to the HNH nuclease family.</text>
</comment>
<dbReference type="HOGENOM" id="CLU_108879_5_1_11"/>
<dbReference type="GO" id="GO:0003676">
    <property type="term" value="F:nucleic acid binding"/>
    <property type="evidence" value="ECO:0007669"/>
    <property type="project" value="InterPro"/>
</dbReference>
<dbReference type="AlphaFoldDB" id="C7N4P2"/>
<dbReference type="KEGG" id="shi:Shel_08210"/>
<keyword evidence="7" id="KW-1185">Reference proteome</keyword>
<dbReference type="EMBL" id="CP001684">
    <property type="protein sequence ID" value="ACV21877.1"/>
    <property type="molecule type" value="Genomic_DNA"/>
</dbReference>
<keyword evidence="6" id="KW-0255">Endonuclease</keyword>
<feature type="domain" description="HNH nuclease" evidence="5">
    <location>
        <begin position="18"/>
        <end position="73"/>
    </location>
</feature>
<evidence type="ECO:0000256" key="1">
    <source>
        <dbReference type="ARBA" id="ARBA00022722"/>
    </source>
</evidence>
<organism evidence="6 7">
    <name type="scientific">Slackia heliotrinireducens (strain ATCC 29202 / DSM 20476 / NCTC 11029 / RHS 1)</name>
    <name type="common">Peptococcus heliotrinreducens</name>
    <dbReference type="NCBI Taxonomy" id="471855"/>
    <lineage>
        <taxon>Bacteria</taxon>
        <taxon>Bacillati</taxon>
        <taxon>Actinomycetota</taxon>
        <taxon>Coriobacteriia</taxon>
        <taxon>Eggerthellales</taxon>
        <taxon>Eggerthellaceae</taxon>
        <taxon>Slackia</taxon>
    </lineage>
</organism>
<dbReference type="Pfam" id="PF01844">
    <property type="entry name" value="HNH"/>
    <property type="match status" value="1"/>
</dbReference>
<protein>
    <recommendedName>
        <fullName evidence="4">Putative HNH nuclease YajD</fullName>
    </recommendedName>
</protein>
<dbReference type="InterPro" id="IPR003615">
    <property type="entry name" value="HNH_nuc"/>
</dbReference>
<dbReference type="GO" id="GO:0016787">
    <property type="term" value="F:hydrolase activity"/>
    <property type="evidence" value="ECO:0007669"/>
    <property type="project" value="UniProtKB-KW"/>
</dbReference>
<dbReference type="InterPro" id="IPR002711">
    <property type="entry name" value="HNH"/>
</dbReference>
<reference evidence="6 7" key="1">
    <citation type="journal article" date="2009" name="Stand. Genomic Sci.">
        <title>Complete genome sequence of Slackia heliotrinireducens type strain (RHS 1).</title>
        <authorList>
            <person name="Pukall R."/>
            <person name="Lapidus A."/>
            <person name="Nolan M."/>
            <person name="Copeland A."/>
            <person name="Glavina Del Rio T."/>
            <person name="Lucas S."/>
            <person name="Chen F."/>
            <person name="Tice H."/>
            <person name="Cheng J.F."/>
            <person name="Chertkov O."/>
            <person name="Bruce D."/>
            <person name="Goodwin L."/>
            <person name="Kuske C."/>
            <person name="Brettin T."/>
            <person name="Detter J.C."/>
            <person name="Han C."/>
            <person name="Pitluck S."/>
            <person name="Pati A."/>
            <person name="Mavrommatis K."/>
            <person name="Ivanova N."/>
            <person name="Ovchinnikova G."/>
            <person name="Chen A."/>
            <person name="Palaniappan K."/>
            <person name="Schneider S."/>
            <person name="Rohde M."/>
            <person name="Chain P."/>
            <person name="D'haeseleer P."/>
            <person name="Goker M."/>
            <person name="Bristow J."/>
            <person name="Eisen J.A."/>
            <person name="Markowitz V."/>
            <person name="Kyrpides N.C."/>
            <person name="Klenk H.P."/>
            <person name="Hugenholtz P."/>
        </authorList>
    </citation>
    <scope>NUCLEOTIDE SEQUENCE [LARGE SCALE GENOMIC DNA]</scope>
    <source>
        <strain evidence="7">ATCC 29202 / DSM 20476 / NCTC 11029 / RHS 1</strain>
    </source>
</reference>
<accession>C7N4P2</accession>
<dbReference type="RefSeq" id="WP_012797981.1">
    <property type="nucleotide sequence ID" value="NC_013165.1"/>
</dbReference>
<evidence type="ECO:0000313" key="6">
    <source>
        <dbReference type="EMBL" id="ACV21877.1"/>
    </source>
</evidence>
<dbReference type="GO" id="GO:0004519">
    <property type="term" value="F:endonuclease activity"/>
    <property type="evidence" value="ECO:0007669"/>
    <property type="project" value="UniProtKB-KW"/>
</dbReference>
<proteinExistence type="inferred from homology"/>
<dbReference type="SMART" id="SM00507">
    <property type="entry name" value="HNHc"/>
    <property type="match status" value="1"/>
</dbReference>
<evidence type="ECO:0000256" key="2">
    <source>
        <dbReference type="ARBA" id="ARBA00022801"/>
    </source>
</evidence>
<dbReference type="Proteomes" id="UP000002026">
    <property type="component" value="Chromosome"/>
</dbReference>
<dbReference type="CDD" id="cd00085">
    <property type="entry name" value="HNHc"/>
    <property type="match status" value="1"/>
</dbReference>
<name>C7N4P2_SLAHD</name>
<evidence type="ECO:0000256" key="3">
    <source>
        <dbReference type="ARBA" id="ARBA00038412"/>
    </source>
</evidence>
<gene>
    <name evidence="6" type="ordered locus">Shel_08210</name>
</gene>